<gene>
    <name evidence="2" type="ORF">CAEBREN_15783</name>
</gene>
<proteinExistence type="predicted"/>
<dbReference type="Proteomes" id="UP000008068">
    <property type="component" value="Unassembled WGS sequence"/>
</dbReference>
<keyword evidence="1" id="KW-0175">Coiled coil</keyword>
<evidence type="ECO:0000313" key="3">
    <source>
        <dbReference type="Proteomes" id="UP000008068"/>
    </source>
</evidence>
<reference evidence="3" key="1">
    <citation type="submission" date="2011-07" db="EMBL/GenBank/DDBJ databases">
        <authorList>
            <consortium name="Caenorhabditis brenneri Sequencing and Analysis Consortium"/>
            <person name="Wilson R.K."/>
        </authorList>
    </citation>
    <scope>NUCLEOTIDE SEQUENCE [LARGE SCALE GENOMIC DNA]</scope>
    <source>
        <strain evidence="3">PB2801</strain>
    </source>
</reference>
<evidence type="ECO:0000313" key="2">
    <source>
        <dbReference type="EMBL" id="EGT49589.1"/>
    </source>
</evidence>
<dbReference type="AlphaFoldDB" id="G0MCZ6"/>
<accession>G0MCZ6</accession>
<protein>
    <submittedName>
        <fullName evidence="2">Uncharacterized protein</fullName>
    </submittedName>
</protein>
<dbReference type="eggNOG" id="ENOG502TJMF">
    <property type="taxonomic scope" value="Eukaryota"/>
</dbReference>
<feature type="coiled-coil region" evidence="1">
    <location>
        <begin position="285"/>
        <end position="312"/>
    </location>
</feature>
<dbReference type="EMBL" id="GL379790">
    <property type="protein sequence ID" value="EGT49589.1"/>
    <property type="molecule type" value="Genomic_DNA"/>
</dbReference>
<organism evidence="3">
    <name type="scientific">Caenorhabditis brenneri</name>
    <name type="common">Nematode worm</name>
    <dbReference type="NCBI Taxonomy" id="135651"/>
    <lineage>
        <taxon>Eukaryota</taxon>
        <taxon>Metazoa</taxon>
        <taxon>Ecdysozoa</taxon>
        <taxon>Nematoda</taxon>
        <taxon>Chromadorea</taxon>
        <taxon>Rhabditida</taxon>
        <taxon>Rhabditina</taxon>
        <taxon>Rhabditomorpha</taxon>
        <taxon>Rhabditoidea</taxon>
        <taxon>Rhabditidae</taxon>
        <taxon>Peloderinae</taxon>
        <taxon>Caenorhabditis</taxon>
    </lineage>
</organism>
<evidence type="ECO:0000256" key="1">
    <source>
        <dbReference type="SAM" id="Coils"/>
    </source>
</evidence>
<name>G0MCZ6_CAEBE</name>
<dbReference type="InParanoid" id="G0MCZ6"/>
<keyword evidence="3" id="KW-1185">Reference proteome</keyword>
<dbReference type="OrthoDB" id="5909098at2759"/>
<sequence>MMLRAAGRPFPPFHFTPSAPRDIDGIQLPKADALVVARAMGLLPPEDVFITEFFRRRQELDSPKARRLLQHQLRAHMPDFDPEIPGRSICGVCASNLMGHPIAAHSQDDCIVEQVWRAPFVATNTRAFCPECRGKSDHHTTCIPAEEPCRKCERNGMPNMRHQPPSGLCGLAKEEVEPYFTKYRKLQYMKIAEMSVAAPMQIRAYNDEPLTRESQDYDTSLGIRPFVDYQGEIPQVIYAPGATFHGLCPQHFTRTRYLVDTWIDNMSRDFYLQESNIPADASPELRRQIADYKAQEQRMAQERREARMARHQPAARLPQVPSNPREESLVVALSKIAQYELPGETAQEALDRVFASLKIKETFEELSAKHKGRSLTAIALSLNDMINEVNKTKVTIMANLQPEIYKTLRTFAKQAAEYQQVKLPEDYVPRTLFHPDKRAIVGYVQAAYTEKDQVRIIKELLFAMLGHQEHPQEVESEQYWMRGFGDLSNHYAELLLRVSTILANTERPFKTIYAHSCLQLQTSLDDKHVVVPVPSPQCFVLEPPNFMKIYYYNKWIVELAAELIH</sequence>
<dbReference type="HOGENOM" id="CLU_475083_0_0_1"/>